<dbReference type="SUPFAM" id="SSF52833">
    <property type="entry name" value="Thioredoxin-like"/>
    <property type="match status" value="1"/>
</dbReference>
<dbReference type="Gene3D" id="3.40.30.10">
    <property type="entry name" value="Glutaredoxin"/>
    <property type="match status" value="1"/>
</dbReference>
<name>A0A8T9CDB6_9HELO</name>
<evidence type="ECO:0000313" key="3">
    <source>
        <dbReference type="Proteomes" id="UP000469558"/>
    </source>
</evidence>
<organism evidence="2 3">
    <name type="scientific">Lachnellula suecica</name>
    <dbReference type="NCBI Taxonomy" id="602035"/>
    <lineage>
        <taxon>Eukaryota</taxon>
        <taxon>Fungi</taxon>
        <taxon>Dikarya</taxon>
        <taxon>Ascomycota</taxon>
        <taxon>Pezizomycotina</taxon>
        <taxon>Leotiomycetes</taxon>
        <taxon>Helotiales</taxon>
        <taxon>Lachnaceae</taxon>
        <taxon>Lachnellula</taxon>
    </lineage>
</organism>
<dbReference type="InterPro" id="IPR032801">
    <property type="entry name" value="PXL2A/B/C"/>
</dbReference>
<dbReference type="AlphaFoldDB" id="A0A8T9CDB6"/>
<evidence type="ECO:0000313" key="2">
    <source>
        <dbReference type="EMBL" id="TVY81714.1"/>
    </source>
</evidence>
<protein>
    <recommendedName>
        <fullName evidence="1">Thioredoxin domain-containing protein</fullName>
    </recommendedName>
</protein>
<dbReference type="InterPro" id="IPR013766">
    <property type="entry name" value="Thioredoxin_domain"/>
</dbReference>
<comment type="caution">
    <text evidence="2">The sequence shown here is derived from an EMBL/GenBank/DDBJ whole genome shotgun (WGS) entry which is preliminary data.</text>
</comment>
<dbReference type="InterPro" id="IPR036249">
    <property type="entry name" value="Thioredoxin-like_sf"/>
</dbReference>
<dbReference type="Proteomes" id="UP000469558">
    <property type="component" value="Unassembled WGS sequence"/>
</dbReference>
<accession>A0A8T9CDB6</accession>
<dbReference type="Pfam" id="PF13911">
    <property type="entry name" value="AhpC-TSA_2"/>
    <property type="match status" value="1"/>
</dbReference>
<reference evidence="2 3" key="1">
    <citation type="submission" date="2018-05" db="EMBL/GenBank/DDBJ databases">
        <title>Genome sequencing and assembly of the regulated plant pathogen Lachnellula willkommii and related sister species for the development of diagnostic species identification markers.</title>
        <authorList>
            <person name="Giroux E."/>
            <person name="Bilodeau G."/>
        </authorList>
    </citation>
    <scope>NUCLEOTIDE SEQUENCE [LARGE SCALE GENOMIC DNA]</scope>
    <source>
        <strain evidence="2 3">CBS 268.59</strain>
    </source>
</reference>
<dbReference type="PROSITE" id="PS51352">
    <property type="entry name" value="THIOREDOXIN_2"/>
    <property type="match status" value="1"/>
</dbReference>
<dbReference type="OrthoDB" id="40334at2759"/>
<feature type="domain" description="Thioredoxin" evidence="1">
    <location>
        <begin position="22"/>
        <end position="186"/>
    </location>
</feature>
<proteinExistence type="predicted"/>
<sequence length="191" mass="21388">MTSQQEWDSWMFPKALTTSPVPEVGTKAPTSQKVSFSNEKPTVITFLRHCGCPFAEKTFDDLRKVAGKHPEVNFVAVSHSNKEATDKWIESVGGEWDTHVVVDADRDLYAQWGLGVSSLWHVLNPVSLYSVYQLGKKEKIWNRPTESGTRWQSSGSFAVDKDGIVKWTRVARTADDLPDFQDAMKALGIEG</sequence>
<evidence type="ECO:0000259" key="1">
    <source>
        <dbReference type="PROSITE" id="PS51352"/>
    </source>
</evidence>
<dbReference type="PANTHER" id="PTHR42336:SF1">
    <property type="entry name" value="ALKYL HYDROPEROXIDE REDUCTASE SUBUNIT C_ THIOL SPECIFIC ANTIOXIDANT DOMAIN-CONTAINING PROTEIN"/>
    <property type="match status" value="1"/>
</dbReference>
<dbReference type="PANTHER" id="PTHR42336">
    <property type="entry name" value="THIOREDOXIN DOMAIN-CONTAINING PROTEIN-RELATED"/>
    <property type="match status" value="1"/>
</dbReference>
<dbReference type="EMBL" id="QGMK01000434">
    <property type="protein sequence ID" value="TVY81714.1"/>
    <property type="molecule type" value="Genomic_DNA"/>
</dbReference>
<gene>
    <name evidence="2" type="ORF">LSUE1_G003657</name>
</gene>
<keyword evidence="3" id="KW-1185">Reference proteome</keyword>